<keyword evidence="3" id="KW-1185">Reference proteome</keyword>
<evidence type="ECO:0000313" key="3">
    <source>
        <dbReference type="Proteomes" id="UP000265520"/>
    </source>
</evidence>
<name>A0A392UG50_9FABA</name>
<organism evidence="2 3">
    <name type="scientific">Trifolium medium</name>
    <dbReference type="NCBI Taxonomy" id="97028"/>
    <lineage>
        <taxon>Eukaryota</taxon>
        <taxon>Viridiplantae</taxon>
        <taxon>Streptophyta</taxon>
        <taxon>Embryophyta</taxon>
        <taxon>Tracheophyta</taxon>
        <taxon>Spermatophyta</taxon>
        <taxon>Magnoliopsida</taxon>
        <taxon>eudicotyledons</taxon>
        <taxon>Gunneridae</taxon>
        <taxon>Pentapetalae</taxon>
        <taxon>rosids</taxon>
        <taxon>fabids</taxon>
        <taxon>Fabales</taxon>
        <taxon>Fabaceae</taxon>
        <taxon>Papilionoideae</taxon>
        <taxon>50 kb inversion clade</taxon>
        <taxon>NPAAA clade</taxon>
        <taxon>Hologalegina</taxon>
        <taxon>IRL clade</taxon>
        <taxon>Trifolieae</taxon>
        <taxon>Trifolium</taxon>
    </lineage>
</organism>
<dbReference type="EMBL" id="LXQA010795509">
    <property type="protein sequence ID" value="MCI71396.1"/>
    <property type="molecule type" value="Genomic_DNA"/>
</dbReference>
<evidence type="ECO:0000256" key="1">
    <source>
        <dbReference type="SAM" id="MobiDB-lite"/>
    </source>
</evidence>
<comment type="caution">
    <text evidence="2">The sequence shown here is derived from an EMBL/GenBank/DDBJ whole genome shotgun (WGS) entry which is preliminary data.</text>
</comment>
<feature type="region of interest" description="Disordered" evidence="1">
    <location>
        <begin position="1"/>
        <end position="64"/>
    </location>
</feature>
<proteinExistence type="predicted"/>
<feature type="non-terminal residue" evidence="2">
    <location>
        <position position="64"/>
    </location>
</feature>
<reference evidence="2 3" key="1">
    <citation type="journal article" date="2018" name="Front. Plant Sci.">
        <title>Red Clover (Trifolium pratense) and Zigzag Clover (T. medium) - A Picture of Genomic Similarities and Differences.</title>
        <authorList>
            <person name="Dluhosova J."/>
            <person name="Istvanek J."/>
            <person name="Nedelnik J."/>
            <person name="Repkova J."/>
        </authorList>
    </citation>
    <scope>NUCLEOTIDE SEQUENCE [LARGE SCALE GENOMIC DNA]</scope>
    <source>
        <strain evidence="3">cv. 10/8</strain>
        <tissue evidence="2">Leaf</tissue>
    </source>
</reference>
<dbReference type="AlphaFoldDB" id="A0A392UG50"/>
<feature type="compositionally biased region" description="Acidic residues" evidence="1">
    <location>
        <begin position="55"/>
        <end position="64"/>
    </location>
</feature>
<sequence length="64" mass="7034">MENTCKDHDRGKHTTKASASARKEKAAQNPPKKRSWKPSTQSGAAETAHPGREDTEMEIQGDDV</sequence>
<accession>A0A392UG50</accession>
<protein>
    <submittedName>
        <fullName evidence="2">Uncharacterized protein</fullName>
    </submittedName>
</protein>
<dbReference type="Proteomes" id="UP000265520">
    <property type="component" value="Unassembled WGS sequence"/>
</dbReference>
<feature type="compositionally biased region" description="Basic and acidic residues" evidence="1">
    <location>
        <begin position="1"/>
        <end position="12"/>
    </location>
</feature>
<evidence type="ECO:0000313" key="2">
    <source>
        <dbReference type="EMBL" id="MCI71396.1"/>
    </source>
</evidence>